<dbReference type="PRINTS" id="PR00146">
    <property type="entry name" value="DHPICSNTHASE"/>
</dbReference>
<dbReference type="PIRSF" id="PIRSF001365">
    <property type="entry name" value="DHDPS"/>
    <property type="match status" value="1"/>
</dbReference>
<dbReference type="CDD" id="cd00408">
    <property type="entry name" value="DHDPS-like"/>
    <property type="match status" value="1"/>
</dbReference>
<evidence type="ECO:0000256" key="3">
    <source>
        <dbReference type="PIRNR" id="PIRNR001365"/>
    </source>
</evidence>
<dbReference type="Proteomes" id="UP000620075">
    <property type="component" value="Unassembled WGS sequence"/>
</dbReference>
<sequence length="308" mass="32516">MQPLRGVWNILATPFQPDGEIDERSLNRLLLGVIAAGVDGITVLGVAGEAQKLNQAERRRVLELTAAATSGRLPICCGVSQDGTRVAVEMAQEAAAAGAIAVMVAPPTFLQPGPALTAHLRNVGEEAGLTVVLQDYPPVNGVSLTPTQLAQLADAVPAIQTIKLEGLPTPQRVAETLALTGSSVTVLGGLSGNFLLDELRRGAAGTMNGFAFAEVLVGIWQAWRAGDVDTAASTYFRYLPLLATEAQPGISIAVRKHLLQLRGLIDHSLVRKPGPELHEGVQKDLADTVRRLGALDAFPITDLQEARR</sequence>
<reference evidence="5 6" key="1">
    <citation type="submission" date="2020-10" db="EMBL/GenBank/DDBJ databases">
        <title>Ca. Dormibacterota MAGs.</title>
        <authorList>
            <person name="Montgomery K."/>
        </authorList>
    </citation>
    <scope>NUCLEOTIDE SEQUENCE [LARGE SCALE GENOMIC DNA]</scope>
    <source>
        <strain evidence="5">SC8811_S16_3</strain>
    </source>
</reference>
<dbReference type="InterPro" id="IPR002220">
    <property type="entry name" value="DapA-like"/>
</dbReference>
<dbReference type="InterPro" id="IPR013785">
    <property type="entry name" value="Aldolase_TIM"/>
</dbReference>
<dbReference type="GO" id="GO:0008840">
    <property type="term" value="F:4-hydroxy-tetrahydrodipicolinate synthase activity"/>
    <property type="evidence" value="ECO:0007669"/>
    <property type="project" value="TreeGrafter"/>
</dbReference>
<keyword evidence="2 3" id="KW-0456">Lyase</keyword>
<proteinExistence type="inferred from homology"/>
<evidence type="ECO:0000256" key="2">
    <source>
        <dbReference type="ARBA" id="ARBA00023239"/>
    </source>
</evidence>
<dbReference type="SMART" id="SM01130">
    <property type="entry name" value="DHDPS"/>
    <property type="match status" value="1"/>
</dbReference>
<name>A0A934KHQ4_9BACT</name>
<protein>
    <submittedName>
        <fullName evidence="5">Dihydrodipicolinate synthase family protein</fullName>
    </submittedName>
</protein>
<comment type="caution">
    <text evidence="5">The sequence shown here is derived from an EMBL/GenBank/DDBJ whole genome shotgun (WGS) entry which is preliminary data.</text>
</comment>
<comment type="similarity">
    <text evidence="1 3">Belongs to the DapA family.</text>
</comment>
<organism evidence="5 6">
    <name type="scientific">Candidatus Dormiibacter inghamiae</name>
    <dbReference type="NCBI Taxonomy" id="3127013"/>
    <lineage>
        <taxon>Bacteria</taxon>
        <taxon>Bacillati</taxon>
        <taxon>Candidatus Dormiibacterota</taxon>
        <taxon>Candidatus Dormibacteria</taxon>
        <taxon>Candidatus Dormibacterales</taxon>
        <taxon>Candidatus Dormibacteraceae</taxon>
        <taxon>Candidatus Dormiibacter</taxon>
    </lineage>
</organism>
<evidence type="ECO:0000313" key="5">
    <source>
        <dbReference type="EMBL" id="MBJ7602310.1"/>
    </source>
</evidence>
<evidence type="ECO:0000256" key="1">
    <source>
        <dbReference type="ARBA" id="ARBA00007592"/>
    </source>
</evidence>
<dbReference type="EMBL" id="JAEKNQ010000019">
    <property type="protein sequence ID" value="MBJ7602310.1"/>
    <property type="molecule type" value="Genomic_DNA"/>
</dbReference>
<dbReference type="Gene3D" id="3.20.20.70">
    <property type="entry name" value="Aldolase class I"/>
    <property type="match status" value="1"/>
</dbReference>
<dbReference type="Pfam" id="PF00701">
    <property type="entry name" value="DHDPS"/>
    <property type="match status" value="1"/>
</dbReference>
<dbReference type="GO" id="GO:0005829">
    <property type="term" value="C:cytosol"/>
    <property type="evidence" value="ECO:0007669"/>
    <property type="project" value="TreeGrafter"/>
</dbReference>
<accession>A0A934KHQ4</accession>
<gene>
    <name evidence="5" type="ORF">JF888_03815</name>
</gene>
<evidence type="ECO:0000313" key="6">
    <source>
        <dbReference type="Proteomes" id="UP000620075"/>
    </source>
</evidence>
<dbReference type="PANTHER" id="PTHR12128">
    <property type="entry name" value="DIHYDRODIPICOLINATE SYNTHASE"/>
    <property type="match status" value="1"/>
</dbReference>
<feature type="binding site" evidence="4">
    <location>
        <position position="207"/>
    </location>
    <ligand>
        <name>pyruvate</name>
        <dbReference type="ChEBI" id="CHEBI:15361"/>
    </ligand>
</feature>
<evidence type="ECO:0000256" key="4">
    <source>
        <dbReference type="PIRSR" id="PIRSR001365-2"/>
    </source>
</evidence>
<dbReference type="PANTHER" id="PTHR12128:SF66">
    <property type="entry name" value="4-HYDROXY-2-OXOGLUTARATE ALDOLASE, MITOCHONDRIAL"/>
    <property type="match status" value="1"/>
</dbReference>
<dbReference type="AlphaFoldDB" id="A0A934KHQ4"/>
<dbReference type="SUPFAM" id="SSF51569">
    <property type="entry name" value="Aldolase"/>
    <property type="match status" value="1"/>
</dbReference>